<accession>A0ABV0QTF3</accession>
<reference evidence="6 7" key="1">
    <citation type="submission" date="2021-06" db="EMBL/GenBank/DDBJ databases">
        <authorList>
            <person name="Palmer J.M."/>
        </authorList>
    </citation>
    <scope>NUCLEOTIDE SEQUENCE [LARGE SCALE GENOMIC DNA]</scope>
    <source>
        <strain evidence="6 7">XC_2019</strain>
        <tissue evidence="6">Muscle</tissue>
    </source>
</reference>
<organism evidence="6 7">
    <name type="scientific">Xenoophorus captivus</name>
    <dbReference type="NCBI Taxonomy" id="1517983"/>
    <lineage>
        <taxon>Eukaryota</taxon>
        <taxon>Metazoa</taxon>
        <taxon>Chordata</taxon>
        <taxon>Craniata</taxon>
        <taxon>Vertebrata</taxon>
        <taxon>Euteleostomi</taxon>
        <taxon>Actinopterygii</taxon>
        <taxon>Neopterygii</taxon>
        <taxon>Teleostei</taxon>
        <taxon>Neoteleostei</taxon>
        <taxon>Acanthomorphata</taxon>
        <taxon>Ovalentaria</taxon>
        <taxon>Atherinomorphae</taxon>
        <taxon>Cyprinodontiformes</taxon>
        <taxon>Goodeidae</taxon>
        <taxon>Xenoophorus</taxon>
    </lineage>
</organism>
<evidence type="ECO:0000256" key="4">
    <source>
        <dbReference type="ARBA" id="ARBA00023180"/>
    </source>
</evidence>
<dbReference type="InterPro" id="IPR048285">
    <property type="entry name" value="Integrin_alpha_Ig-like_2"/>
</dbReference>
<dbReference type="EMBL" id="JAHRIN010022478">
    <property type="protein sequence ID" value="MEQ2199085.1"/>
    <property type="molecule type" value="Genomic_DNA"/>
</dbReference>
<evidence type="ECO:0000256" key="1">
    <source>
        <dbReference type="ARBA" id="ARBA00004479"/>
    </source>
</evidence>
<dbReference type="PANTHER" id="PTHR23220">
    <property type="entry name" value="INTEGRIN ALPHA"/>
    <property type="match status" value="1"/>
</dbReference>
<evidence type="ECO:0000256" key="2">
    <source>
        <dbReference type="ARBA" id="ARBA00023037"/>
    </source>
</evidence>
<dbReference type="PANTHER" id="PTHR23220:SF9">
    <property type="entry name" value="INTEGRIN ALPHA-6"/>
    <property type="match status" value="1"/>
</dbReference>
<protein>
    <recommendedName>
        <fullName evidence="5">Integrin alpha second immunoglobulin-like domain-containing protein</fullName>
    </recommendedName>
</protein>
<comment type="caution">
    <text evidence="6">The sequence shown here is derived from an EMBL/GenBank/DDBJ whole genome shotgun (WGS) entry which is preliminary data.</text>
</comment>
<evidence type="ECO:0000313" key="6">
    <source>
        <dbReference type="EMBL" id="MEQ2199085.1"/>
    </source>
</evidence>
<evidence type="ECO:0000256" key="3">
    <source>
        <dbReference type="ARBA" id="ARBA00023136"/>
    </source>
</evidence>
<evidence type="ECO:0000259" key="5">
    <source>
        <dbReference type="Pfam" id="PF20805"/>
    </source>
</evidence>
<feature type="domain" description="Integrin alpha second immunoglobulin-like" evidence="5">
    <location>
        <begin position="63"/>
        <end position="143"/>
    </location>
</feature>
<gene>
    <name evidence="6" type="ORF">XENOCAPTIV_024353</name>
</gene>
<keyword evidence="2" id="KW-0401">Integrin</keyword>
<keyword evidence="4" id="KW-0325">Glycoprotein</keyword>
<comment type="subcellular location">
    <subcellularLocation>
        <location evidence="1">Membrane</location>
        <topology evidence="1">Single-pass type I membrane protein</topology>
    </subcellularLocation>
</comment>
<keyword evidence="3" id="KW-0472">Membrane</keyword>
<proteinExistence type="predicted"/>
<keyword evidence="7" id="KW-1185">Reference proteome</keyword>
<dbReference type="Gene3D" id="2.60.40.1510">
    <property type="entry name" value="ntegrin, alpha v. Chain A, domain 3"/>
    <property type="match status" value="1"/>
</dbReference>
<sequence length="166" mass="18729">MKLQFMREIVDKLRSIPVSVTVSLWNSTETASVSSDQSNMYPVLNIYQQSTTVTEITLMNQGCGSDNICQSNLQLHYMFCSKMTQNDRNIFKSLVRDEGVAVITPSDEEIALEITVTNRNGDDAHQCHSVIMLPDIVRYSSVLFSVAEVSINLVHWNKKQFCVGFV</sequence>
<dbReference type="Proteomes" id="UP001434883">
    <property type="component" value="Unassembled WGS sequence"/>
</dbReference>
<dbReference type="Pfam" id="PF20805">
    <property type="entry name" value="Integrin_A_Ig_2"/>
    <property type="match status" value="1"/>
</dbReference>
<dbReference type="Gene3D" id="2.60.40.1460">
    <property type="entry name" value="Integrin domains. Chain A, domain 2"/>
    <property type="match status" value="1"/>
</dbReference>
<name>A0ABV0QTF3_9TELE</name>
<dbReference type="InterPro" id="IPR032695">
    <property type="entry name" value="Integrin_dom_sf"/>
</dbReference>
<evidence type="ECO:0000313" key="7">
    <source>
        <dbReference type="Proteomes" id="UP001434883"/>
    </source>
</evidence>
<dbReference type="SUPFAM" id="SSF69179">
    <property type="entry name" value="Integrin domains"/>
    <property type="match status" value="2"/>
</dbReference>